<keyword evidence="3" id="KW-1185">Reference proteome</keyword>
<reference evidence="2 3" key="1">
    <citation type="submission" date="2021-09" db="EMBL/GenBank/DDBJ databases">
        <title>Genomic insights and catalytic innovation underlie evolution of tropane alkaloids biosynthesis.</title>
        <authorList>
            <person name="Wang Y.-J."/>
            <person name="Tian T."/>
            <person name="Huang J.-P."/>
            <person name="Huang S.-X."/>
        </authorList>
    </citation>
    <scope>NUCLEOTIDE SEQUENCE [LARGE SCALE GENOMIC DNA]</scope>
    <source>
        <strain evidence="2">KIB-2018</strain>
        <tissue evidence="2">Leaf</tissue>
    </source>
</reference>
<feature type="compositionally biased region" description="Low complexity" evidence="1">
    <location>
        <begin position="128"/>
        <end position="147"/>
    </location>
</feature>
<feature type="compositionally biased region" description="Polar residues" evidence="1">
    <location>
        <begin position="239"/>
        <end position="256"/>
    </location>
</feature>
<dbReference type="Proteomes" id="UP001159364">
    <property type="component" value="Linkage Group LG05"/>
</dbReference>
<evidence type="ECO:0000256" key="1">
    <source>
        <dbReference type="SAM" id="MobiDB-lite"/>
    </source>
</evidence>
<proteinExistence type="predicted"/>
<dbReference type="AlphaFoldDB" id="A0AAV8TEY2"/>
<feature type="region of interest" description="Disordered" evidence="1">
    <location>
        <begin position="128"/>
        <end position="193"/>
    </location>
</feature>
<comment type="caution">
    <text evidence="2">The sequence shown here is derived from an EMBL/GenBank/DDBJ whole genome shotgun (WGS) entry which is preliminary data.</text>
</comment>
<accession>A0AAV8TEY2</accession>
<feature type="region of interest" description="Disordered" evidence="1">
    <location>
        <begin position="37"/>
        <end position="64"/>
    </location>
</feature>
<evidence type="ECO:0000313" key="3">
    <source>
        <dbReference type="Proteomes" id="UP001159364"/>
    </source>
</evidence>
<gene>
    <name evidence="2" type="ORF">K2173_014564</name>
</gene>
<sequence length="349" mass="39528">MASDDEKWENCETCLLEEEEDEEEALSLCDLPVIAKENRSSEGDAETTESRHQEDFDFNPWSGRQSTESEMCAADDIFFQGQILPHRLSVSSECGFNKFSKLDTFDPGRSLLRSESMDRYSLGWSTSFSSRSSSGRSHQSSSSNGSSVAIKARIPKPRVSNQFISHHQSPRPQIRQPVSQMGRNPASNRTSKSSVWNILRRGLVRTPEIELQDLKFRNSTVSRNSSASSSSSNFHNFSQIDNNNSRIRSCNSTQDENLGKVRKHRTSDKRGGFLSDCSCSVSAVKPVPLNRVIIRNSNSSTPNNVRNDRIVRESIKEQQKQLKIKKKMAEQQGKQAMSRHQTFEWIKQL</sequence>
<organism evidence="2 3">
    <name type="scientific">Erythroxylum novogranatense</name>
    <dbReference type="NCBI Taxonomy" id="1862640"/>
    <lineage>
        <taxon>Eukaryota</taxon>
        <taxon>Viridiplantae</taxon>
        <taxon>Streptophyta</taxon>
        <taxon>Embryophyta</taxon>
        <taxon>Tracheophyta</taxon>
        <taxon>Spermatophyta</taxon>
        <taxon>Magnoliopsida</taxon>
        <taxon>eudicotyledons</taxon>
        <taxon>Gunneridae</taxon>
        <taxon>Pentapetalae</taxon>
        <taxon>rosids</taxon>
        <taxon>fabids</taxon>
        <taxon>Malpighiales</taxon>
        <taxon>Erythroxylaceae</taxon>
        <taxon>Erythroxylum</taxon>
    </lineage>
</organism>
<feature type="region of interest" description="Disordered" evidence="1">
    <location>
        <begin position="219"/>
        <end position="272"/>
    </location>
</feature>
<evidence type="ECO:0000313" key="2">
    <source>
        <dbReference type="EMBL" id="KAJ8765442.1"/>
    </source>
</evidence>
<protein>
    <submittedName>
        <fullName evidence="2">Uncharacterized protein</fullName>
    </submittedName>
</protein>
<dbReference type="PANTHER" id="PTHR33922">
    <property type="entry name" value="OS01G0888066 PROTEIN-RELATED"/>
    <property type="match status" value="1"/>
</dbReference>
<feature type="compositionally biased region" description="Basic and acidic residues" evidence="1">
    <location>
        <begin position="37"/>
        <end position="55"/>
    </location>
</feature>
<dbReference type="PANTHER" id="PTHR33922:SF2">
    <property type="entry name" value="OS07G0589600 PROTEIN"/>
    <property type="match status" value="1"/>
</dbReference>
<feature type="compositionally biased region" description="Polar residues" evidence="1">
    <location>
        <begin position="159"/>
        <end position="193"/>
    </location>
</feature>
<feature type="compositionally biased region" description="Low complexity" evidence="1">
    <location>
        <begin position="219"/>
        <end position="238"/>
    </location>
</feature>
<name>A0AAV8TEY2_9ROSI</name>
<dbReference type="EMBL" id="JAIWQS010000005">
    <property type="protein sequence ID" value="KAJ8765442.1"/>
    <property type="molecule type" value="Genomic_DNA"/>
</dbReference>